<keyword evidence="1" id="KW-1133">Transmembrane helix</keyword>
<accession>A0A2W5WK07</accession>
<protein>
    <submittedName>
        <fullName evidence="2">Uncharacterized protein</fullName>
    </submittedName>
</protein>
<proteinExistence type="predicted"/>
<organism evidence="2 3">
    <name type="scientific">Caulobacter segnis</name>
    <dbReference type="NCBI Taxonomy" id="88688"/>
    <lineage>
        <taxon>Bacteria</taxon>
        <taxon>Pseudomonadati</taxon>
        <taxon>Pseudomonadota</taxon>
        <taxon>Alphaproteobacteria</taxon>
        <taxon>Caulobacterales</taxon>
        <taxon>Caulobacteraceae</taxon>
        <taxon>Caulobacter</taxon>
    </lineage>
</organism>
<reference evidence="2 3" key="1">
    <citation type="submission" date="2017-08" db="EMBL/GenBank/DDBJ databases">
        <title>Infants hospitalized years apart are colonized by the same room-sourced microbial strains.</title>
        <authorList>
            <person name="Brooks B."/>
            <person name="Olm M.R."/>
            <person name="Firek B.A."/>
            <person name="Baker R."/>
            <person name="Thomas B.C."/>
            <person name="Morowitz M.J."/>
            <person name="Banfield J.F."/>
        </authorList>
    </citation>
    <scope>NUCLEOTIDE SEQUENCE [LARGE SCALE GENOMIC DNA]</scope>
    <source>
        <strain evidence="2">S2_003_000_R2_4</strain>
    </source>
</reference>
<gene>
    <name evidence="2" type="ORF">DI526_11230</name>
</gene>
<sequence length="127" mass="13680">MLKTDLLALLSVLDTPVVFAAALGLALAAAVVAGWLAGYAIRLRSQLAESRRDVVVARTALDSAIVETGLTRARLGEVEDALAKAEAKATELEARLQPEIQIERGFGESRFEAANRVLRDALRDRPQ</sequence>
<keyword evidence="1" id="KW-0472">Membrane</keyword>
<feature type="transmembrane region" description="Helical" evidence="1">
    <location>
        <begin position="20"/>
        <end position="41"/>
    </location>
</feature>
<dbReference type="Proteomes" id="UP000249393">
    <property type="component" value="Unassembled WGS sequence"/>
</dbReference>
<evidence type="ECO:0000313" key="3">
    <source>
        <dbReference type="Proteomes" id="UP000249393"/>
    </source>
</evidence>
<dbReference type="RefSeq" id="WP_304277677.1">
    <property type="nucleotide sequence ID" value="NZ_QFQZ01000031.1"/>
</dbReference>
<dbReference type="AlphaFoldDB" id="A0A2W5WK07"/>
<evidence type="ECO:0000256" key="1">
    <source>
        <dbReference type="SAM" id="Phobius"/>
    </source>
</evidence>
<dbReference type="EMBL" id="QFQZ01000031">
    <property type="protein sequence ID" value="PZR34158.1"/>
    <property type="molecule type" value="Genomic_DNA"/>
</dbReference>
<name>A0A2W5WK07_9CAUL</name>
<keyword evidence="1" id="KW-0812">Transmembrane</keyword>
<evidence type="ECO:0000313" key="2">
    <source>
        <dbReference type="EMBL" id="PZR34158.1"/>
    </source>
</evidence>
<comment type="caution">
    <text evidence="2">The sequence shown here is derived from an EMBL/GenBank/DDBJ whole genome shotgun (WGS) entry which is preliminary data.</text>
</comment>